<protein>
    <submittedName>
        <fullName evidence="1">Uncharacterized protein</fullName>
    </submittedName>
</protein>
<dbReference type="Proteomes" id="UP000030686">
    <property type="component" value="Unassembled WGS sequence"/>
</dbReference>
<organism evidence="1 2">
    <name type="scientific">Penicillium roqueforti (strain FM164)</name>
    <dbReference type="NCBI Taxonomy" id="1365484"/>
    <lineage>
        <taxon>Eukaryota</taxon>
        <taxon>Fungi</taxon>
        <taxon>Dikarya</taxon>
        <taxon>Ascomycota</taxon>
        <taxon>Pezizomycotina</taxon>
        <taxon>Eurotiomycetes</taxon>
        <taxon>Eurotiomycetidae</taxon>
        <taxon>Eurotiales</taxon>
        <taxon>Aspergillaceae</taxon>
        <taxon>Penicillium</taxon>
    </lineage>
</organism>
<accession>W6QRH8</accession>
<evidence type="ECO:0000313" key="2">
    <source>
        <dbReference type="Proteomes" id="UP000030686"/>
    </source>
</evidence>
<keyword evidence="2" id="KW-1185">Reference proteome</keyword>
<dbReference type="EMBL" id="HG792019">
    <property type="protein sequence ID" value="CDM36664.1"/>
    <property type="molecule type" value="Genomic_DNA"/>
</dbReference>
<sequence length="58" mass="6696">MAQLMLGRFFLGCLFIRGLFLGRLLTSHCLYQFSSSTVECSGTLFRDFFDALFPLIFF</sequence>
<gene>
    <name evidence="1" type="ORF">PROQFM164_S05g000497</name>
</gene>
<evidence type="ECO:0000313" key="1">
    <source>
        <dbReference type="EMBL" id="CDM36664.1"/>
    </source>
</evidence>
<proteinExistence type="predicted"/>
<dbReference type="AlphaFoldDB" id="W6QRH8"/>
<name>W6QRH8_PENRF</name>
<reference evidence="1" key="1">
    <citation type="journal article" date="2014" name="Nat. Commun.">
        <title>Multiple recent horizontal transfers of a large genomic region in cheese making fungi.</title>
        <authorList>
            <person name="Cheeseman K."/>
            <person name="Ropars J."/>
            <person name="Renault P."/>
            <person name="Dupont J."/>
            <person name="Gouzy J."/>
            <person name="Branca A."/>
            <person name="Abraham A.L."/>
            <person name="Ceppi M."/>
            <person name="Conseiller E."/>
            <person name="Debuchy R."/>
            <person name="Malagnac F."/>
            <person name="Goarin A."/>
            <person name="Silar P."/>
            <person name="Lacoste S."/>
            <person name="Sallet E."/>
            <person name="Bensimon A."/>
            <person name="Giraud T."/>
            <person name="Brygoo Y."/>
        </authorList>
    </citation>
    <scope>NUCLEOTIDE SEQUENCE [LARGE SCALE GENOMIC DNA]</scope>
    <source>
        <strain evidence="1">FM164</strain>
    </source>
</reference>